<evidence type="ECO:0000313" key="9">
    <source>
        <dbReference type="EMBL" id="MBJ3776008.1"/>
    </source>
</evidence>
<organism evidence="9 10">
    <name type="scientific">Acuticoccus mangrovi</name>
    <dbReference type="NCBI Taxonomy" id="2796142"/>
    <lineage>
        <taxon>Bacteria</taxon>
        <taxon>Pseudomonadati</taxon>
        <taxon>Pseudomonadota</taxon>
        <taxon>Alphaproteobacteria</taxon>
        <taxon>Hyphomicrobiales</taxon>
        <taxon>Amorphaceae</taxon>
        <taxon>Acuticoccus</taxon>
    </lineage>
</organism>
<evidence type="ECO:0000313" key="10">
    <source>
        <dbReference type="Proteomes" id="UP000609531"/>
    </source>
</evidence>
<keyword evidence="3" id="KW-1003">Cell membrane</keyword>
<evidence type="ECO:0000256" key="8">
    <source>
        <dbReference type="SAM" id="Phobius"/>
    </source>
</evidence>
<evidence type="ECO:0000256" key="2">
    <source>
        <dbReference type="ARBA" id="ARBA00005811"/>
    </source>
</evidence>
<dbReference type="GO" id="GO:0005886">
    <property type="term" value="C:plasma membrane"/>
    <property type="evidence" value="ECO:0007669"/>
    <property type="project" value="UniProtKB-SubCell"/>
</dbReference>
<evidence type="ECO:0000256" key="6">
    <source>
        <dbReference type="ARBA" id="ARBA00023136"/>
    </source>
</evidence>
<dbReference type="Proteomes" id="UP000609531">
    <property type="component" value="Unassembled WGS sequence"/>
</dbReference>
<proteinExistence type="inferred from homology"/>
<name>A0A934MFZ6_9HYPH</name>
<reference evidence="9" key="1">
    <citation type="submission" date="2020-12" db="EMBL/GenBank/DDBJ databases">
        <title>Bacterial taxonomy.</title>
        <authorList>
            <person name="Pan X."/>
        </authorList>
    </citation>
    <scope>NUCLEOTIDE SEQUENCE</scope>
    <source>
        <strain evidence="9">B2012</strain>
    </source>
</reference>
<feature type="transmembrane region" description="Helical" evidence="8">
    <location>
        <begin position="21"/>
        <end position="40"/>
    </location>
</feature>
<dbReference type="RefSeq" id="WP_198881898.1">
    <property type="nucleotide sequence ID" value="NZ_JAEKJA010000007.1"/>
</dbReference>
<evidence type="ECO:0000256" key="5">
    <source>
        <dbReference type="ARBA" id="ARBA00022989"/>
    </source>
</evidence>
<evidence type="ECO:0000256" key="4">
    <source>
        <dbReference type="ARBA" id="ARBA00022692"/>
    </source>
</evidence>
<keyword evidence="5 8" id="KW-1133">Transmembrane helix</keyword>
<evidence type="ECO:0000256" key="3">
    <source>
        <dbReference type="ARBA" id="ARBA00022475"/>
    </source>
</evidence>
<keyword evidence="10" id="KW-1185">Reference proteome</keyword>
<sequence length="142" mass="15191">MSRRRPLAAPKSRRAAPESTIALINVVFLLLVFFLVAGTLSAPRDPNVELATAERFDATPLAPQAIYIAADGTMRVAGEIVAPEEALATIAALPDPGDTVVIVPDRNLEAATLLALLPRLHGTPDRPFRLIVRRPAAGEARR</sequence>
<keyword evidence="4 7" id="KW-0812">Transmembrane</keyword>
<dbReference type="GO" id="GO:0015031">
    <property type="term" value="P:protein transport"/>
    <property type="evidence" value="ECO:0007669"/>
    <property type="project" value="UniProtKB-KW"/>
</dbReference>
<dbReference type="GO" id="GO:0022857">
    <property type="term" value="F:transmembrane transporter activity"/>
    <property type="evidence" value="ECO:0007669"/>
    <property type="project" value="InterPro"/>
</dbReference>
<dbReference type="Pfam" id="PF02472">
    <property type="entry name" value="ExbD"/>
    <property type="match status" value="1"/>
</dbReference>
<keyword evidence="7" id="KW-0813">Transport</keyword>
<gene>
    <name evidence="9" type="ORF">JCR33_09940</name>
</gene>
<dbReference type="AlphaFoldDB" id="A0A934MFZ6"/>
<evidence type="ECO:0000256" key="1">
    <source>
        <dbReference type="ARBA" id="ARBA00004162"/>
    </source>
</evidence>
<dbReference type="InterPro" id="IPR003400">
    <property type="entry name" value="ExbD"/>
</dbReference>
<comment type="similarity">
    <text evidence="2 7">Belongs to the ExbD/TolR family.</text>
</comment>
<accession>A0A934MFZ6</accession>
<protein>
    <submittedName>
        <fullName evidence="9">Biopolymer transporter ExbD</fullName>
    </submittedName>
</protein>
<evidence type="ECO:0000256" key="7">
    <source>
        <dbReference type="RuleBase" id="RU003879"/>
    </source>
</evidence>
<keyword evidence="7" id="KW-0653">Protein transport</keyword>
<comment type="caution">
    <text evidence="9">The sequence shown here is derived from an EMBL/GenBank/DDBJ whole genome shotgun (WGS) entry which is preliminary data.</text>
</comment>
<keyword evidence="6 8" id="KW-0472">Membrane</keyword>
<dbReference type="EMBL" id="JAEKJA010000007">
    <property type="protein sequence ID" value="MBJ3776008.1"/>
    <property type="molecule type" value="Genomic_DNA"/>
</dbReference>
<comment type="subcellular location">
    <subcellularLocation>
        <location evidence="1">Cell membrane</location>
        <topology evidence="1">Single-pass membrane protein</topology>
    </subcellularLocation>
    <subcellularLocation>
        <location evidence="7">Cell membrane</location>
        <topology evidence="7">Single-pass type II membrane protein</topology>
    </subcellularLocation>
</comment>